<dbReference type="AlphaFoldDB" id="A0A2P2IU89"/>
<protein>
    <submittedName>
        <fullName evidence="1">Uncharacterized protein</fullName>
    </submittedName>
</protein>
<proteinExistence type="predicted"/>
<evidence type="ECO:0000313" key="1">
    <source>
        <dbReference type="EMBL" id="MBW84780.1"/>
    </source>
</evidence>
<name>A0A2P2IU89_RHIMU</name>
<accession>A0A2P2IU89</accession>
<organism evidence="1">
    <name type="scientific">Rhizophora mucronata</name>
    <name type="common">Asiatic mangrove</name>
    <dbReference type="NCBI Taxonomy" id="61149"/>
    <lineage>
        <taxon>Eukaryota</taxon>
        <taxon>Viridiplantae</taxon>
        <taxon>Streptophyta</taxon>
        <taxon>Embryophyta</taxon>
        <taxon>Tracheophyta</taxon>
        <taxon>Spermatophyta</taxon>
        <taxon>Magnoliopsida</taxon>
        <taxon>eudicotyledons</taxon>
        <taxon>Gunneridae</taxon>
        <taxon>Pentapetalae</taxon>
        <taxon>rosids</taxon>
        <taxon>fabids</taxon>
        <taxon>Malpighiales</taxon>
        <taxon>Rhizophoraceae</taxon>
        <taxon>Rhizophora</taxon>
    </lineage>
</organism>
<reference evidence="1" key="1">
    <citation type="submission" date="2018-02" db="EMBL/GenBank/DDBJ databases">
        <title>Rhizophora mucronata_Transcriptome.</title>
        <authorList>
            <person name="Meera S.P."/>
            <person name="Sreeshan A."/>
            <person name="Augustine A."/>
        </authorList>
    </citation>
    <scope>NUCLEOTIDE SEQUENCE</scope>
    <source>
        <tissue evidence="1">Leaf</tissue>
    </source>
</reference>
<dbReference type="EMBL" id="GGEC01004297">
    <property type="protein sequence ID" value="MBW84780.1"/>
    <property type="molecule type" value="Transcribed_RNA"/>
</dbReference>
<sequence>MGMGTLWRLLRWLQWWGLVKEGLRT</sequence>